<evidence type="ECO:0000259" key="8">
    <source>
        <dbReference type="Pfam" id="PF02687"/>
    </source>
</evidence>
<evidence type="ECO:0000256" key="6">
    <source>
        <dbReference type="ARBA" id="ARBA00038076"/>
    </source>
</evidence>
<dbReference type="InterPro" id="IPR017800">
    <property type="entry name" value="ADOP"/>
</dbReference>
<dbReference type="GO" id="GO:0005886">
    <property type="term" value="C:plasma membrane"/>
    <property type="evidence" value="ECO:0007669"/>
    <property type="project" value="UniProtKB-SubCell"/>
</dbReference>
<dbReference type="Pfam" id="PF02687">
    <property type="entry name" value="FtsX"/>
    <property type="match status" value="2"/>
</dbReference>
<proteinExistence type="inferred from homology"/>
<dbReference type="InterPro" id="IPR047928">
    <property type="entry name" value="Perm_prefix_1"/>
</dbReference>
<dbReference type="RefSeq" id="WP_011525192.1">
    <property type="nucleotide sequence ID" value="NC_008009.1"/>
</dbReference>
<evidence type="ECO:0000313" key="11">
    <source>
        <dbReference type="Proteomes" id="UP000002432"/>
    </source>
</evidence>
<sequence length="879" mass="95579">MTPRRFFLRSRRDAEVTQEIQTHIAEETAENVARGMSAEEARRRAYLKFGNPEIVREQVWQQNTLTLLDSLWRDLKYAARSLRRAPAFSVMAIFVMALGIGGTVAMFTVVRNVLLNPLPYPESQNLYALWEHEDTGNFSPNLPVAGGSFLEWQKAAKGSAELALVSPWQGYNVSAEGGKLPEMIDSASISWNFFRVLGVQPALGRDFTADDDRKEAPATVILAHSFWVRRYSHDPNILGKSIYLDAKPYTVIGVLPESFTFSSAMSQSNAQAVWTTVGHEMPELLSIYDDHEFFGVARLAKGVTFAQLMSRVDTAQKQVKAEHPGAAVHPGAIGHSMLDDAVAKYKTPFYALLAATLCVLLIACLNVASLLVARIAARSKEHAIRAALGGSRLRLLRERLTESLLLSTAGGAIGVLMAWGALRWLVLTRHDINRIETIHLDGFAFAFSVGAVLFAACFSALIAWMSADDKRILATLQESSRSHSAGGKRATLRRVLLVGEVGLTVVLLVGAGLLLKSYLRLRSTDLGIPVDNVLTLRVILPDARYSGDAKPAAFFEQLLQRVKTVPGVEAAALISRAPGQGWGGDSLMTVVEHPPLPKGVGLDLQRRGADPGYFAAAKVPMLKGRTFRDDERLDHAQVLILSESAVKLCFPAGDDPIGKHMTFGDQKKAYEVIGVVGDTRWDITTPAMPTFYLPIYSHAYTGTTVMVRASHNVESLAMPIQRIIGEMDPDLPVSGVLTLQQTISRSTMSSQFDSLLVLAFAAIALVLAAAGLYGVLAYLVTQRTGEIGVRIALGARREQVLGMVLVDGLRPALLGLVLGLAGSAATAKLIESMLYQTKPFDIPVFAAVIVTLLAMAALACLYPAWRASRLDPAQALRME</sequence>
<feature type="domain" description="ABC3 transporter permease C-terminal" evidence="8">
    <location>
        <begin position="355"/>
        <end position="465"/>
    </location>
</feature>
<dbReference type="Proteomes" id="UP000002432">
    <property type="component" value="Chromosome"/>
</dbReference>
<dbReference type="HOGENOM" id="CLU_009433_1_0_0"/>
<dbReference type="EMBL" id="CP000360">
    <property type="protein sequence ID" value="ABF43395.1"/>
    <property type="molecule type" value="Genomic_DNA"/>
</dbReference>
<keyword evidence="2" id="KW-1003">Cell membrane</keyword>
<feature type="transmembrane region" description="Helical" evidence="7">
    <location>
        <begin position="349"/>
        <end position="373"/>
    </location>
</feature>
<dbReference type="GO" id="GO:0022857">
    <property type="term" value="F:transmembrane transporter activity"/>
    <property type="evidence" value="ECO:0007669"/>
    <property type="project" value="TreeGrafter"/>
</dbReference>
<feature type="domain" description="MacB-like periplasmic core" evidence="9">
    <location>
        <begin position="89"/>
        <end position="314"/>
    </location>
</feature>
<dbReference type="InterPro" id="IPR003838">
    <property type="entry name" value="ABC3_permease_C"/>
</dbReference>
<dbReference type="STRING" id="204669.Acid345_4395"/>
<organism evidence="10 11">
    <name type="scientific">Koribacter versatilis (strain Ellin345)</name>
    <dbReference type="NCBI Taxonomy" id="204669"/>
    <lineage>
        <taxon>Bacteria</taxon>
        <taxon>Pseudomonadati</taxon>
        <taxon>Acidobacteriota</taxon>
        <taxon>Terriglobia</taxon>
        <taxon>Terriglobales</taxon>
        <taxon>Candidatus Korobacteraceae</taxon>
        <taxon>Candidatus Korobacter</taxon>
    </lineage>
</organism>
<evidence type="ECO:0000256" key="7">
    <source>
        <dbReference type="SAM" id="Phobius"/>
    </source>
</evidence>
<feature type="transmembrane region" description="Helical" evidence="7">
    <location>
        <begin position="85"/>
        <end position="110"/>
    </location>
</feature>
<name>Q1IIA5_KORVE</name>
<feature type="domain" description="MacB-like periplasmic core" evidence="9">
    <location>
        <begin position="505"/>
        <end position="715"/>
    </location>
</feature>
<dbReference type="NCBIfam" id="TIGR03434">
    <property type="entry name" value="ADOP"/>
    <property type="match status" value="1"/>
</dbReference>
<gene>
    <name evidence="10" type="ordered locus">Acid345_4395</name>
</gene>
<feature type="domain" description="ABC3 transporter permease C-terminal" evidence="8">
    <location>
        <begin position="759"/>
        <end position="872"/>
    </location>
</feature>
<reference evidence="10 11" key="1">
    <citation type="journal article" date="2009" name="Appl. Environ. Microbiol.">
        <title>Three genomes from the phylum Acidobacteria provide insight into the lifestyles of these microorganisms in soils.</title>
        <authorList>
            <person name="Ward N.L."/>
            <person name="Challacombe J.F."/>
            <person name="Janssen P.H."/>
            <person name="Henrissat B."/>
            <person name="Coutinho P.M."/>
            <person name="Wu M."/>
            <person name="Xie G."/>
            <person name="Haft D.H."/>
            <person name="Sait M."/>
            <person name="Badger J."/>
            <person name="Barabote R.D."/>
            <person name="Bradley B."/>
            <person name="Brettin T.S."/>
            <person name="Brinkac L.M."/>
            <person name="Bruce D."/>
            <person name="Creasy T."/>
            <person name="Daugherty S.C."/>
            <person name="Davidsen T.M."/>
            <person name="DeBoy R.T."/>
            <person name="Detter J.C."/>
            <person name="Dodson R.J."/>
            <person name="Durkin A.S."/>
            <person name="Ganapathy A."/>
            <person name="Gwinn-Giglio M."/>
            <person name="Han C.S."/>
            <person name="Khouri H."/>
            <person name="Kiss H."/>
            <person name="Kothari S.P."/>
            <person name="Madupu R."/>
            <person name="Nelson K.E."/>
            <person name="Nelson W.C."/>
            <person name="Paulsen I."/>
            <person name="Penn K."/>
            <person name="Ren Q."/>
            <person name="Rosovitz M.J."/>
            <person name="Selengut J.D."/>
            <person name="Shrivastava S."/>
            <person name="Sullivan S.A."/>
            <person name="Tapia R."/>
            <person name="Thompson L.S."/>
            <person name="Watkins K.L."/>
            <person name="Yang Q."/>
            <person name="Yu C."/>
            <person name="Zafar N."/>
            <person name="Zhou L."/>
            <person name="Kuske C.R."/>
        </authorList>
    </citation>
    <scope>NUCLEOTIDE SEQUENCE [LARGE SCALE GENOMIC DNA]</scope>
    <source>
        <strain evidence="10 11">Ellin345</strain>
    </source>
</reference>
<feature type="transmembrane region" description="Helical" evidence="7">
    <location>
        <begin position="800"/>
        <end position="822"/>
    </location>
</feature>
<evidence type="ECO:0000259" key="9">
    <source>
        <dbReference type="Pfam" id="PF12704"/>
    </source>
</evidence>
<comment type="subcellular location">
    <subcellularLocation>
        <location evidence="1">Cell membrane</location>
        <topology evidence="1">Multi-pass membrane protein</topology>
    </subcellularLocation>
</comment>
<keyword evidence="4 7" id="KW-1133">Transmembrane helix</keyword>
<dbReference type="Pfam" id="PF12704">
    <property type="entry name" value="MacB_PCD"/>
    <property type="match status" value="2"/>
</dbReference>
<feature type="transmembrane region" description="Helical" evidence="7">
    <location>
        <begin position="755"/>
        <end position="780"/>
    </location>
</feature>
<dbReference type="InterPro" id="IPR025857">
    <property type="entry name" value="MacB_PCD"/>
</dbReference>
<keyword evidence="11" id="KW-1185">Reference proteome</keyword>
<feature type="transmembrane region" description="Helical" evidence="7">
    <location>
        <begin position="442"/>
        <end position="464"/>
    </location>
</feature>
<evidence type="ECO:0000256" key="5">
    <source>
        <dbReference type="ARBA" id="ARBA00023136"/>
    </source>
</evidence>
<feature type="transmembrane region" description="Helical" evidence="7">
    <location>
        <begin position="495"/>
        <end position="515"/>
    </location>
</feature>
<evidence type="ECO:0000313" key="10">
    <source>
        <dbReference type="EMBL" id="ABF43395.1"/>
    </source>
</evidence>
<accession>Q1IIA5</accession>
<protein>
    <submittedName>
        <fullName evidence="10">ABC efflux pump, inner membrane subunit</fullName>
    </submittedName>
</protein>
<evidence type="ECO:0000256" key="2">
    <source>
        <dbReference type="ARBA" id="ARBA00022475"/>
    </source>
</evidence>
<dbReference type="InterPro" id="IPR050250">
    <property type="entry name" value="Macrolide_Exporter_MacB"/>
</dbReference>
<dbReference type="AlphaFoldDB" id="Q1IIA5"/>
<dbReference type="PANTHER" id="PTHR30572">
    <property type="entry name" value="MEMBRANE COMPONENT OF TRANSPORTER-RELATED"/>
    <property type="match status" value="1"/>
</dbReference>
<keyword evidence="5 7" id="KW-0472">Membrane</keyword>
<dbReference type="eggNOG" id="COG0577">
    <property type="taxonomic scope" value="Bacteria"/>
</dbReference>
<dbReference type="PANTHER" id="PTHR30572:SF4">
    <property type="entry name" value="ABC TRANSPORTER PERMEASE YTRF"/>
    <property type="match status" value="1"/>
</dbReference>
<feature type="transmembrane region" description="Helical" evidence="7">
    <location>
        <begin position="404"/>
        <end position="422"/>
    </location>
</feature>
<evidence type="ECO:0000256" key="3">
    <source>
        <dbReference type="ARBA" id="ARBA00022692"/>
    </source>
</evidence>
<keyword evidence="3 7" id="KW-0812">Transmembrane</keyword>
<dbReference type="EnsemblBacteria" id="ABF43395">
    <property type="protein sequence ID" value="ABF43395"/>
    <property type="gene ID" value="Acid345_4395"/>
</dbReference>
<dbReference type="NCBIfam" id="NF038403">
    <property type="entry name" value="perm_prefix_1"/>
    <property type="match status" value="1"/>
</dbReference>
<comment type="similarity">
    <text evidence="6">Belongs to the ABC-4 integral membrane protein family.</text>
</comment>
<dbReference type="KEGG" id="aba:Acid345_4395"/>
<dbReference type="OrthoDB" id="101410at2"/>
<evidence type="ECO:0000256" key="1">
    <source>
        <dbReference type="ARBA" id="ARBA00004651"/>
    </source>
</evidence>
<feature type="transmembrane region" description="Helical" evidence="7">
    <location>
        <begin position="842"/>
        <end position="865"/>
    </location>
</feature>
<evidence type="ECO:0000256" key="4">
    <source>
        <dbReference type="ARBA" id="ARBA00022989"/>
    </source>
</evidence>